<feature type="coiled-coil region" evidence="1">
    <location>
        <begin position="366"/>
        <end position="393"/>
    </location>
</feature>
<dbReference type="Pfam" id="PF08549">
    <property type="entry name" value="SWI-SNF_Ssr4_N"/>
    <property type="match status" value="1"/>
</dbReference>
<feature type="domain" description="SWI/SNF and RSC complexes subunit Ssr4 C-terminal" evidence="4">
    <location>
        <begin position="271"/>
        <end position="755"/>
    </location>
</feature>
<feature type="compositionally biased region" description="Polar residues" evidence="2">
    <location>
        <begin position="526"/>
        <end position="536"/>
    </location>
</feature>
<dbReference type="OrthoDB" id="5321006at2759"/>
<evidence type="ECO:0000259" key="4">
    <source>
        <dbReference type="Pfam" id="PF20497"/>
    </source>
</evidence>
<reference evidence="5 6" key="1">
    <citation type="journal article" date="2019" name="Mol. Biol. Evol.">
        <title>Blast fungal genomes show frequent chromosomal changes, gene gains and losses, and effector gene turnover.</title>
        <authorList>
            <person name="Gomez Luciano L.B."/>
            <person name="Jason Tsai I."/>
            <person name="Chuma I."/>
            <person name="Tosa Y."/>
            <person name="Chen Y.H."/>
            <person name="Li J.Y."/>
            <person name="Li M.Y."/>
            <person name="Jade Lu M.Y."/>
            <person name="Nakayashiki H."/>
            <person name="Li W.H."/>
        </authorList>
    </citation>
    <scope>NUCLEOTIDE SEQUENCE [LARGE SCALE GENOMIC DNA]</scope>
    <source>
        <strain evidence="5 6">NI907</strain>
    </source>
</reference>
<evidence type="ECO:0000313" key="6">
    <source>
        <dbReference type="RefSeq" id="XP_030976447.1"/>
    </source>
</evidence>
<evidence type="ECO:0000259" key="3">
    <source>
        <dbReference type="Pfam" id="PF08549"/>
    </source>
</evidence>
<dbReference type="GO" id="GO:0006338">
    <property type="term" value="P:chromatin remodeling"/>
    <property type="evidence" value="ECO:0007669"/>
    <property type="project" value="InterPro"/>
</dbReference>
<reference evidence="6" key="3">
    <citation type="submission" date="2025-08" db="UniProtKB">
        <authorList>
            <consortium name="RefSeq"/>
        </authorList>
    </citation>
    <scope>IDENTIFICATION</scope>
    <source>
        <strain evidence="6">NI907</strain>
    </source>
</reference>
<feature type="compositionally biased region" description="Pro residues" evidence="2">
    <location>
        <begin position="597"/>
        <end position="606"/>
    </location>
</feature>
<evidence type="ECO:0000256" key="2">
    <source>
        <dbReference type="SAM" id="MobiDB-lite"/>
    </source>
</evidence>
<dbReference type="GeneID" id="41966608"/>
<reference evidence="6" key="2">
    <citation type="submission" date="2019-10" db="EMBL/GenBank/DDBJ databases">
        <authorList>
            <consortium name="NCBI Genome Project"/>
        </authorList>
    </citation>
    <scope>NUCLEOTIDE SEQUENCE</scope>
    <source>
        <strain evidence="6">NI907</strain>
    </source>
</reference>
<feature type="domain" description="SWI/SNF and RSC complexes subunit Ssr4 N-terminal" evidence="3">
    <location>
        <begin position="4"/>
        <end position="212"/>
    </location>
</feature>
<dbReference type="Proteomes" id="UP000515153">
    <property type="component" value="Chromosome V"/>
</dbReference>
<evidence type="ECO:0000313" key="5">
    <source>
        <dbReference type="Proteomes" id="UP000515153"/>
    </source>
</evidence>
<feature type="compositionally biased region" description="Polar residues" evidence="2">
    <location>
        <begin position="558"/>
        <end position="589"/>
    </location>
</feature>
<feature type="region of interest" description="Disordered" evidence="2">
    <location>
        <begin position="200"/>
        <end position="265"/>
    </location>
</feature>
<evidence type="ECO:0000256" key="1">
    <source>
        <dbReference type="SAM" id="Coils"/>
    </source>
</evidence>
<protein>
    <recommendedName>
        <fullName evidence="7">DUF1750-domain-containing protein</fullName>
    </recommendedName>
</protein>
<dbReference type="AlphaFoldDB" id="A0A6P8ANH2"/>
<dbReference type="Pfam" id="PF20497">
    <property type="entry name" value="SWI-SNF_Ssr4_C"/>
    <property type="match status" value="1"/>
</dbReference>
<keyword evidence="1" id="KW-0175">Coiled coil</keyword>
<keyword evidence="5" id="KW-1185">Reference proteome</keyword>
<dbReference type="KEGG" id="pgri:PgNI_11739"/>
<sequence length="765" mass="81902">MNEQGPSQGVADQLLPHLHLISVTRYPVLHKLEPQRAIDLLMQAPKIARDDAPFCWQYLDTPQDGTIHLMWQPLARLGTDMASDGYIWNGPEIMYQHDLGNGLTLEHYHYKAGFKPMEPYTLHSRRRYRLVPSSKVPHANHPPVDPSLFVVAWGPSEPHDRMPASSVPVDNRTSYIMNFRAQMQRAGPIARKDFMLRDRGNYPQIPFRGFPQAPGPRQPMPQTMAYPPAHPPTKRGARAQQQAQQQQQHHAQHHPQQPHHPAAGAHSAIEYEDEEDTSRGDIFDSLTPRDVSMARYRQNYELMEEILCSPYRMGQIVMPDLGLGLKGELAGLTDGIFESQGEGAHKMAPKKPYVGKLDGELADQFRKRVAEQIEATQTEIKALEAQHAKMMAEFESGKLLMRAERDLRGVSKNSDSGSSGDFWRLEGRADGIAEDGTISLGRGVDSKDLDQVVAEVEARIGRKAVALQEVRRVQDGGYQEPVAPPPRIEPDPVLIEAQQQQQPLLDPMLNHPAASVGPPASSSMSRNPSHPGSQHSGVMVGDSDVDMGNTAAGLLDQMNPSGFSTTSTPVNNFPTPQPQLSAAQSNAGTPANAGVPSPHPPPPQPQAAPSTSQDVDMGNTETPASKEPTPPTAPDQGTGSGDWVVVPKNTSDAAGSSGAMGPSPNGGAGTPVPASGGAPGGTSTTGNPAAGAQQPPATTAAAAAPVPAAATPNKPLTPGDFSNLGDLPGTSEFDLNMEMEDSAFGDAFHGVSESREGSGDVGSSI</sequence>
<gene>
    <name evidence="6" type="ORF">PgNI_11739</name>
</gene>
<accession>A0A6P8ANH2</accession>
<dbReference type="RefSeq" id="XP_030976447.1">
    <property type="nucleotide sequence ID" value="XM_031131703.1"/>
</dbReference>
<evidence type="ECO:0008006" key="7">
    <source>
        <dbReference type="Google" id="ProtNLM"/>
    </source>
</evidence>
<organism evidence="5 6">
    <name type="scientific">Pyricularia grisea</name>
    <name type="common">Crabgrass-specific blast fungus</name>
    <name type="synonym">Magnaporthe grisea</name>
    <dbReference type="NCBI Taxonomy" id="148305"/>
    <lineage>
        <taxon>Eukaryota</taxon>
        <taxon>Fungi</taxon>
        <taxon>Dikarya</taxon>
        <taxon>Ascomycota</taxon>
        <taxon>Pezizomycotina</taxon>
        <taxon>Sordariomycetes</taxon>
        <taxon>Sordariomycetidae</taxon>
        <taxon>Magnaporthales</taxon>
        <taxon>Pyriculariaceae</taxon>
        <taxon>Pyricularia</taxon>
    </lineage>
</organism>
<name>A0A6P8ANH2_PYRGI</name>
<feature type="compositionally biased region" description="Low complexity" evidence="2">
    <location>
        <begin position="512"/>
        <end position="525"/>
    </location>
</feature>
<dbReference type="InterPro" id="IPR046464">
    <property type="entry name" value="SWI-SNF_Ssr4_C"/>
</dbReference>
<feature type="region of interest" description="Disordered" evidence="2">
    <location>
        <begin position="508"/>
        <end position="765"/>
    </location>
</feature>
<dbReference type="InterPro" id="IPR013859">
    <property type="entry name" value="Ssr4_N"/>
</dbReference>
<feature type="compositionally biased region" description="Low complexity" evidence="2">
    <location>
        <begin position="238"/>
        <end position="249"/>
    </location>
</feature>
<proteinExistence type="predicted"/>
<feature type="compositionally biased region" description="Low complexity" evidence="2">
    <location>
        <begin position="670"/>
        <end position="712"/>
    </location>
</feature>